<dbReference type="VEuPathDB" id="AmoebaDB:FDP41_012967"/>
<evidence type="ECO:0000313" key="3">
    <source>
        <dbReference type="EMBL" id="KAF0981179.1"/>
    </source>
</evidence>
<reference evidence="3 4" key="1">
    <citation type="journal article" date="2019" name="Sci. Rep.">
        <title>Nanopore sequencing improves the draft genome of the human pathogenic amoeba Naegleria fowleri.</title>
        <authorList>
            <person name="Liechti N."/>
            <person name="Schurch N."/>
            <person name="Bruggmann R."/>
            <person name="Wittwer M."/>
        </authorList>
    </citation>
    <scope>NUCLEOTIDE SEQUENCE [LARGE SCALE GENOMIC DNA]</scope>
    <source>
        <strain evidence="3 4">ATCC 30894</strain>
    </source>
</reference>
<dbReference type="EMBL" id="VFQX01000016">
    <property type="protein sequence ID" value="KAF0981179.1"/>
    <property type="molecule type" value="Genomic_DNA"/>
</dbReference>
<feature type="coiled-coil region" evidence="1">
    <location>
        <begin position="388"/>
        <end position="525"/>
    </location>
</feature>
<sequence>MLKHNEGYNSPLLNRNHNNSHMQMNGPRQYSSPSQSKFFSSPLMRSTQQIAPRGSSPVVSSILSANASGEEVSIDHHHTIMEELNEERKREIAEEILKRSENRKLRKIKQQAEAKEEQEVKLLREQSRLQHMERLREFEKSEQQEIESVRQTSIALEAAYLAKTDRKKRLLAKLFSLNAKQRANEIAFEDAQHDKLSISLNQVVDSAKTKTREYIEERSENHNTYLKGHFIKHFEDFISIPKENEYEEIRESIGEFISPAIQKIKDEQEHAQQPHELLYKKEKEKYFLVLTNQVREYHDNLFDNCCNQKVEEINRGKNIIQLTPEEITEFLEADIEEYETDIGVVDAELDRMKKEIFEWNEKVQLKREYNDKQIDAVKQQVSSSSRSNENLKLSIQKLKKQLQQLKQQEEKYLENTTDSLMGLMELTSKNLNVEIPKMQQMKGEVEKELQELGVRLHQTESDANSELQNLKIEEEAVKDLESKNKEIEDKALQLENNIMKLSQRKQELEKEVNDIQKKLSCLKYNKHLSSVRFEVEMYKDMQRSMELNSKIVQIEQRFYKHQSLKFDDLLKEQYSALQNQASTNFEKLQKMIHLYAVMRAICIIDSISDTPIITILAEKQLDLFEEMKSLMKKKAPEDVLSTTVTRVHQLHPILTLFSNLFESDCNKFHQGVLSQKLDSLNELKHVNFRSKFIEKRLSAILSILLEKSNSDLETIISKDALTKDTYCSFVDPLLHEHVYSLEGEKTQDIFYSTISHGELDEIHLENVFKEIELHSKKTMEKYSLSDPSNIHLFYKIEKITKFICDKENLDIAGEDEKLKRKISLIKKEKERALENQRKLESIEKKNASQDMPLSPSMVNREPGQTISPQLDEKTSVIVDEERKSRQKTSTFSPSQILSKFENRKSLQN</sequence>
<accession>A0A6A5C7B8</accession>
<feature type="compositionally biased region" description="Low complexity" evidence="2">
    <location>
        <begin position="31"/>
        <end position="42"/>
    </location>
</feature>
<evidence type="ECO:0000256" key="2">
    <source>
        <dbReference type="SAM" id="MobiDB-lite"/>
    </source>
</evidence>
<gene>
    <name evidence="3" type="ORF">FDP41_012967</name>
</gene>
<feature type="region of interest" description="Disordered" evidence="2">
    <location>
        <begin position="835"/>
        <end position="908"/>
    </location>
</feature>
<feature type="compositionally biased region" description="Polar residues" evidence="2">
    <location>
        <begin position="7"/>
        <end position="30"/>
    </location>
</feature>
<keyword evidence="4" id="KW-1185">Reference proteome</keyword>
<dbReference type="VEuPathDB" id="AmoebaDB:NF0065200"/>
<proteinExistence type="predicted"/>
<dbReference type="OrthoDB" id="10488946at2759"/>
<dbReference type="Proteomes" id="UP000444721">
    <property type="component" value="Unassembled WGS sequence"/>
</dbReference>
<feature type="compositionally biased region" description="Basic and acidic residues" evidence="2">
    <location>
        <begin position="835"/>
        <end position="847"/>
    </location>
</feature>
<evidence type="ECO:0000256" key="1">
    <source>
        <dbReference type="SAM" id="Coils"/>
    </source>
</evidence>
<evidence type="ECO:0000313" key="4">
    <source>
        <dbReference type="Proteomes" id="UP000444721"/>
    </source>
</evidence>
<name>A0A6A5C7B8_NAEFO</name>
<dbReference type="OMA" id="NNEITEW"/>
<protein>
    <submittedName>
        <fullName evidence="3">Uncharacterized protein</fullName>
    </submittedName>
</protein>
<dbReference type="GeneID" id="68120182"/>
<keyword evidence="1" id="KW-0175">Coiled coil</keyword>
<feature type="compositionally biased region" description="Basic and acidic residues" evidence="2">
    <location>
        <begin position="870"/>
        <end position="883"/>
    </location>
</feature>
<dbReference type="AlphaFoldDB" id="A0A6A5C7B8"/>
<feature type="compositionally biased region" description="Polar residues" evidence="2">
    <location>
        <begin position="887"/>
        <end position="897"/>
    </location>
</feature>
<dbReference type="VEuPathDB" id="AmoebaDB:NfTy_079020"/>
<organism evidence="3 4">
    <name type="scientific">Naegleria fowleri</name>
    <name type="common">Brain eating amoeba</name>
    <dbReference type="NCBI Taxonomy" id="5763"/>
    <lineage>
        <taxon>Eukaryota</taxon>
        <taxon>Discoba</taxon>
        <taxon>Heterolobosea</taxon>
        <taxon>Tetramitia</taxon>
        <taxon>Eutetramitia</taxon>
        <taxon>Vahlkampfiidae</taxon>
        <taxon>Naegleria</taxon>
    </lineage>
</organism>
<comment type="caution">
    <text evidence="3">The sequence shown here is derived from an EMBL/GenBank/DDBJ whole genome shotgun (WGS) entry which is preliminary data.</text>
</comment>
<dbReference type="RefSeq" id="XP_044565892.1">
    <property type="nucleotide sequence ID" value="XM_044703544.1"/>
</dbReference>
<feature type="region of interest" description="Disordered" evidence="2">
    <location>
        <begin position="1"/>
        <end position="57"/>
    </location>
</feature>
<feature type="coiled-coil region" evidence="1">
    <location>
        <begin position="97"/>
        <end position="135"/>
    </location>
</feature>